<feature type="domain" description="Transcription regulator PadR N-terminal" evidence="1">
    <location>
        <begin position="15"/>
        <end position="87"/>
    </location>
</feature>
<dbReference type="Gene3D" id="1.10.10.10">
    <property type="entry name" value="Winged helix-like DNA-binding domain superfamily/Winged helix DNA-binding domain"/>
    <property type="match status" value="1"/>
</dbReference>
<dbReference type="InterPro" id="IPR036388">
    <property type="entry name" value="WH-like_DNA-bd_sf"/>
</dbReference>
<dbReference type="PANTHER" id="PTHR33169">
    <property type="entry name" value="PADR-FAMILY TRANSCRIPTIONAL REGULATOR"/>
    <property type="match status" value="1"/>
</dbReference>
<protein>
    <recommendedName>
        <fullName evidence="1">Transcription regulator PadR N-terminal domain-containing protein</fullName>
    </recommendedName>
</protein>
<name>A0A645HU79_9ZZZZ</name>
<organism evidence="2">
    <name type="scientific">bioreactor metagenome</name>
    <dbReference type="NCBI Taxonomy" id="1076179"/>
    <lineage>
        <taxon>unclassified sequences</taxon>
        <taxon>metagenomes</taxon>
        <taxon>ecological metagenomes</taxon>
    </lineage>
</organism>
<evidence type="ECO:0000259" key="1">
    <source>
        <dbReference type="Pfam" id="PF03551"/>
    </source>
</evidence>
<evidence type="ECO:0000313" key="2">
    <source>
        <dbReference type="EMBL" id="MPN41749.1"/>
    </source>
</evidence>
<reference evidence="2" key="1">
    <citation type="submission" date="2019-08" db="EMBL/GenBank/DDBJ databases">
        <authorList>
            <person name="Kucharzyk K."/>
            <person name="Murdoch R.W."/>
            <person name="Higgins S."/>
            <person name="Loffler F."/>
        </authorList>
    </citation>
    <scope>NUCLEOTIDE SEQUENCE</scope>
</reference>
<dbReference type="InterPro" id="IPR005149">
    <property type="entry name" value="Tscrpt_reg_PadR_N"/>
</dbReference>
<sequence>MTKKYEPLTESYYYILLCLYKGPNHGYGIMQDAMKFSNNRVKIGSGTMYTAVSKMIKKGWIRDSITTDDSDDRRRTYEITKEGTDTLFGEIERLKELLNSAKLIENRM</sequence>
<comment type="caution">
    <text evidence="2">The sequence shown here is derived from an EMBL/GenBank/DDBJ whole genome shotgun (WGS) entry which is preliminary data.</text>
</comment>
<dbReference type="SUPFAM" id="SSF46785">
    <property type="entry name" value="Winged helix' DNA-binding domain"/>
    <property type="match status" value="1"/>
</dbReference>
<dbReference type="PANTHER" id="PTHR33169:SF13">
    <property type="entry name" value="PADR-FAMILY TRANSCRIPTIONAL REGULATOR"/>
    <property type="match status" value="1"/>
</dbReference>
<gene>
    <name evidence="2" type="ORF">SDC9_189304</name>
</gene>
<dbReference type="InterPro" id="IPR052509">
    <property type="entry name" value="Metal_resp_DNA-bind_regulator"/>
</dbReference>
<proteinExistence type="predicted"/>
<accession>A0A645HU79</accession>
<dbReference type="EMBL" id="VSSQ01099001">
    <property type="protein sequence ID" value="MPN41749.1"/>
    <property type="molecule type" value="Genomic_DNA"/>
</dbReference>
<dbReference type="InterPro" id="IPR036390">
    <property type="entry name" value="WH_DNA-bd_sf"/>
</dbReference>
<dbReference type="AlphaFoldDB" id="A0A645HU79"/>
<dbReference type="Pfam" id="PF03551">
    <property type="entry name" value="PadR"/>
    <property type="match status" value="1"/>
</dbReference>